<dbReference type="FunFam" id="1.10.600.10:FF:000001">
    <property type="entry name" value="Geranylgeranyl diphosphate synthase"/>
    <property type="match status" value="1"/>
</dbReference>
<dbReference type="GO" id="GO:0005737">
    <property type="term" value="C:cytoplasm"/>
    <property type="evidence" value="ECO:0007669"/>
    <property type="project" value="UniProtKB-ARBA"/>
</dbReference>
<dbReference type="Gene3D" id="1.10.600.10">
    <property type="entry name" value="Farnesyl Diphosphate Synthase"/>
    <property type="match status" value="1"/>
</dbReference>
<comment type="similarity">
    <text evidence="2 12">Belongs to the FPP/GGPP synthase family.</text>
</comment>
<dbReference type="NCBIfam" id="NF045485">
    <property type="entry name" value="FPPsyn"/>
    <property type="match status" value="1"/>
</dbReference>
<dbReference type="InterPro" id="IPR053378">
    <property type="entry name" value="Prenyl_diphosphate_synthase"/>
</dbReference>
<dbReference type="PROSITE" id="PS00723">
    <property type="entry name" value="POLYPRENYL_SYNTHASE_1"/>
    <property type="match status" value="1"/>
</dbReference>
<dbReference type="GO" id="GO:0016114">
    <property type="term" value="P:terpenoid biosynthetic process"/>
    <property type="evidence" value="ECO:0007669"/>
    <property type="project" value="UniProtKB-ARBA"/>
</dbReference>
<evidence type="ECO:0000313" key="13">
    <source>
        <dbReference type="EMBL" id="GGI65852.1"/>
    </source>
</evidence>
<evidence type="ECO:0000256" key="1">
    <source>
        <dbReference type="ARBA" id="ARBA00001946"/>
    </source>
</evidence>
<keyword evidence="8" id="KW-0414">Isoprene biosynthesis</keyword>
<dbReference type="GO" id="GO:0004337">
    <property type="term" value="F:(2E,6E)-farnesyl diphosphate synthase activity"/>
    <property type="evidence" value="ECO:0007669"/>
    <property type="project" value="UniProtKB-EC"/>
</dbReference>
<dbReference type="SUPFAM" id="SSF48576">
    <property type="entry name" value="Terpenoid synthases"/>
    <property type="match status" value="1"/>
</dbReference>
<evidence type="ECO:0000313" key="14">
    <source>
        <dbReference type="Proteomes" id="UP000622610"/>
    </source>
</evidence>
<evidence type="ECO:0000256" key="7">
    <source>
        <dbReference type="ARBA" id="ARBA00022842"/>
    </source>
</evidence>
<accession>A0A917JGV1</accession>
<dbReference type="RefSeq" id="WP_188367692.1">
    <property type="nucleotide sequence ID" value="NZ_BMDT01000006.1"/>
</dbReference>
<comment type="cofactor">
    <cofactor evidence="1">
        <name>Mg(2+)</name>
        <dbReference type="ChEBI" id="CHEBI:18420"/>
    </cofactor>
</comment>
<name>A0A917JGV1_9ENTE</name>
<keyword evidence="6" id="KW-0479">Metal-binding</keyword>
<dbReference type="PROSITE" id="PS00444">
    <property type="entry name" value="POLYPRENYL_SYNTHASE_2"/>
    <property type="match status" value="1"/>
</dbReference>
<dbReference type="InterPro" id="IPR008949">
    <property type="entry name" value="Isoprenoid_synthase_dom_sf"/>
</dbReference>
<evidence type="ECO:0000256" key="2">
    <source>
        <dbReference type="ARBA" id="ARBA00006706"/>
    </source>
</evidence>
<dbReference type="GO" id="GO:0046872">
    <property type="term" value="F:metal ion binding"/>
    <property type="evidence" value="ECO:0007669"/>
    <property type="project" value="UniProtKB-KW"/>
</dbReference>
<dbReference type="PANTHER" id="PTHR43281:SF1">
    <property type="entry name" value="FARNESYL DIPHOSPHATE SYNTHASE"/>
    <property type="match status" value="1"/>
</dbReference>
<reference evidence="13" key="1">
    <citation type="journal article" date="2014" name="Int. J. Syst. Evol. Microbiol.">
        <title>Complete genome sequence of Corynebacterium casei LMG S-19264T (=DSM 44701T), isolated from a smear-ripened cheese.</title>
        <authorList>
            <consortium name="US DOE Joint Genome Institute (JGI-PGF)"/>
            <person name="Walter F."/>
            <person name="Albersmeier A."/>
            <person name="Kalinowski J."/>
            <person name="Ruckert C."/>
        </authorList>
    </citation>
    <scope>NUCLEOTIDE SEQUENCE</scope>
    <source>
        <strain evidence="13">CCM 8433</strain>
    </source>
</reference>
<keyword evidence="7" id="KW-0460">Magnesium</keyword>
<evidence type="ECO:0000256" key="5">
    <source>
        <dbReference type="ARBA" id="ARBA00022679"/>
    </source>
</evidence>
<comment type="catalytic activity">
    <reaction evidence="11">
        <text>isopentenyl diphosphate + (2E)-geranyl diphosphate = (2E,6E)-farnesyl diphosphate + diphosphate</text>
        <dbReference type="Rhea" id="RHEA:19361"/>
        <dbReference type="ChEBI" id="CHEBI:33019"/>
        <dbReference type="ChEBI" id="CHEBI:58057"/>
        <dbReference type="ChEBI" id="CHEBI:128769"/>
        <dbReference type="ChEBI" id="CHEBI:175763"/>
        <dbReference type="EC" id="2.5.1.10"/>
    </reaction>
</comment>
<evidence type="ECO:0000256" key="8">
    <source>
        <dbReference type="ARBA" id="ARBA00023229"/>
    </source>
</evidence>
<dbReference type="PANTHER" id="PTHR43281">
    <property type="entry name" value="FARNESYL DIPHOSPHATE SYNTHASE"/>
    <property type="match status" value="1"/>
</dbReference>
<comment type="caution">
    <text evidence="13">The sequence shown here is derived from an EMBL/GenBank/DDBJ whole genome shotgun (WGS) entry which is preliminary data.</text>
</comment>
<dbReference type="CDD" id="cd00685">
    <property type="entry name" value="Trans_IPPS_HT"/>
    <property type="match status" value="1"/>
</dbReference>
<keyword evidence="5 12" id="KW-0808">Transferase</keyword>
<dbReference type="SFLD" id="SFLDS00005">
    <property type="entry name" value="Isoprenoid_Synthase_Type_I"/>
    <property type="match status" value="1"/>
</dbReference>
<dbReference type="InterPro" id="IPR033749">
    <property type="entry name" value="Polyprenyl_synt_CS"/>
</dbReference>
<dbReference type="InterPro" id="IPR000092">
    <property type="entry name" value="Polyprenyl_synt"/>
</dbReference>
<evidence type="ECO:0000256" key="3">
    <source>
        <dbReference type="ARBA" id="ARBA00012439"/>
    </source>
</evidence>
<sequence>MSEALNQFKQPLLIQLETEMKRYIEQHVQEKSLRESMIYSLEAGGKRIRPLLLFVTMASFKKEVDFGAVQVASALEMIHTYSLIHDDLPAMDDDDLRRGKPTNHKVYGEALAILAGDGLLTMAFQLLSQSQLANDKKLLLIQLLAETAGSSGMVAGQVADILGEGQSLSVEELIAIHQRKTGELIRFAVLAGGILADQSQQTIADLAQLSTHLGLAFQIRDDILDVISDQSVLGKATQKDELAEKNTYPGLLGLAGAKAALASEMNQSRAIIRTLEKEQLDVTLFEELLELFSLEEKGVKK</sequence>
<evidence type="ECO:0000256" key="9">
    <source>
        <dbReference type="ARBA" id="ARBA00032380"/>
    </source>
</evidence>
<dbReference type="SFLD" id="SFLDG01017">
    <property type="entry name" value="Polyprenyl_Transferase_Like"/>
    <property type="match status" value="1"/>
</dbReference>
<gene>
    <name evidence="13" type="primary">ispA</name>
    <name evidence="13" type="ORF">GCM10011482_15060</name>
</gene>
<evidence type="ECO:0000256" key="4">
    <source>
        <dbReference type="ARBA" id="ARBA00015100"/>
    </source>
</evidence>
<proteinExistence type="inferred from homology"/>
<dbReference type="Pfam" id="PF00348">
    <property type="entry name" value="polyprenyl_synt"/>
    <property type="match status" value="1"/>
</dbReference>
<dbReference type="Proteomes" id="UP000622610">
    <property type="component" value="Unassembled WGS sequence"/>
</dbReference>
<dbReference type="EMBL" id="BMDT01000006">
    <property type="protein sequence ID" value="GGI65852.1"/>
    <property type="molecule type" value="Genomic_DNA"/>
</dbReference>
<keyword evidence="14" id="KW-1185">Reference proteome</keyword>
<evidence type="ECO:0000256" key="12">
    <source>
        <dbReference type="RuleBase" id="RU004466"/>
    </source>
</evidence>
<organism evidence="13 14">
    <name type="scientific">Enterococcus alcedinis</name>
    <dbReference type="NCBI Taxonomy" id="1274384"/>
    <lineage>
        <taxon>Bacteria</taxon>
        <taxon>Bacillati</taxon>
        <taxon>Bacillota</taxon>
        <taxon>Bacilli</taxon>
        <taxon>Lactobacillales</taxon>
        <taxon>Enterococcaceae</taxon>
        <taxon>Enterococcus</taxon>
    </lineage>
</organism>
<evidence type="ECO:0000256" key="10">
    <source>
        <dbReference type="ARBA" id="ARBA00032873"/>
    </source>
</evidence>
<dbReference type="EC" id="2.5.1.10" evidence="3"/>
<evidence type="ECO:0000256" key="6">
    <source>
        <dbReference type="ARBA" id="ARBA00022723"/>
    </source>
</evidence>
<reference evidence="13" key="2">
    <citation type="submission" date="2020-09" db="EMBL/GenBank/DDBJ databases">
        <authorList>
            <person name="Sun Q."/>
            <person name="Sedlacek I."/>
        </authorList>
    </citation>
    <scope>NUCLEOTIDE SEQUENCE</scope>
    <source>
        <strain evidence="13">CCM 8433</strain>
    </source>
</reference>
<dbReference type="AlphaFoldDB" id="A0A917JGV1"/>
<evidence type="ECO:0000256" key="11">
    <source>
        <dbReference type="ARBA" id="ARBA00049399"/>
    </source>
</evidence>
<protein>
    <recommendedName>
        <fullName evidence="4">Farnesyl diphosphate synthase</fullName>
        <ecNumber evidence="3">2.5.1.10</ecNumber>
    </recommendedName>
    <alternativeName>
        <fullName evidence="10">(2E,6E)-farnesyl diphosphate synthase</fullName>
    </alternativeName>
    <alternativeName>
        <fullName evidence="9">Geranyltranstransferase</fullName>
    </alternativeName>
</protein>